<organism evidence="7 8">
    <name type="scientific">Tanacetum coccineum</name>
    <dbReference type="NCBI Taxonomy" id="301880"/>
    <lineage>
        <taxon>Eukaryota</taxon>
        <taxon>Viridiplantae</taxon>
        <taxon>Streptophyta</taxon>
        <taxon>Embryophyta</taxon>
        <taxon>Tracheophyta</taxon>
        <taxon>Spermatophyta</taxon>
        <taxon>Magnoliopsida</taxon>
        <taxon>eudicotyledons</taxon>
        <taxon>Gunneridae</taxon>
        <taxon>Pentapetalae</taxon>
        <taxon>asterids</taxon>
        <taxon>campanulids</taxon>
        <taxon>Asterales</taxon>
        <taxon>Asteraceae</taxon>
        <taxon>Asteroideae</taxon>
        <taxon>Anthemideae</taxon>
        <taxon>Anthemidinae</taxon>
        <taxon>Tanacetum</taxon>
    </lineage>
</organism>
<dbReference type="InterPro" id="IPR043502">
    <property type="entry name" value="DNA/RNA_pol_sf"/>
</dbReference>
<evidence type="ECO:0000256" key="2">
    <source>
        <dbReference type="ARBA" id="ARBA00022750"/>
    </source>
</evidence>
<evidence type="ECO:0000259" key="5">
    <source>
        <dbReference type="Pfam" id="PF03732"/>
    </source>
</evidence>
<proteinExistence type="predicted"/>
<evidence type="ECO:0000259" key="4">
    <source>
        <dbReference type="Pfam" id="PF00078"/>
    </source>
</evidence>
<reference evidence="7" key="2">
    <citation type="submission" date="2022-01" db="EMBL/GenBank/DDBJ databases">
        <authorList>
            <person name="Yamashiro T."/>
            <person name="Shiraishi A."/>
            <person name="Satake H."/>
            <person name="Nakayama K."/>
        </authorList>
    </citation>
    <scope>NUCLEOTIDE SEQUENCE</scope>
</reference>
<dbReference type="PANTHER" id="PTHR24559">
    <property type="entry name" value="TRANSPOSON TY3-I GAG-POL POLYPROTEIN"/>
    <property type="match status" value="1"/>
</dbReference>
<comment type="caution">
    <text evidence="7">The sequence shown here is derived from an EMBL/GenBank/DDBJ whole genome shotgun (WGS) entry which is preliminary data.</text>
</comment>
<dbReference type="PANTHER" id="PTHR24559:SF444">
    <property type="entry name" value="REVERSE TRANSCRIPTASE DOMAIN-CONTAINING PROTEIN"/>
    <property type="match status" value="1"/>
</dbReference>
<dbReference type="Gene3D" id="3.30.70.270">
    <property type="match status" value="1"/>
</dbReference>
<dbReference type="InterPro" id="IPR005162">
    <property type="entry name" value="Retrotrans_gag_dom"/>
</dbReference>
<gene>
    <name evidence="7" type="ORF">Tco_0705491</name>
</gene>
<feature type="region of interest" description="Disordered" evidence="3">
    <location>
        <begin position="38"/>
        <end position="67"/>
    </location>
</feature>
<dbReference type="InterPro" id="IPR000477">
    <property type="entry name" value="RT_dom"/>
</dbReference>
<keyword evidence="2" id="KW-0064">Aspartyl protease</keyword>
<dbReference type="Pfam" id="PF17919">
    <property type="entry name" value="RT_RNaseH_2"/>
    <property type="match status" value="1"/>
</dbReference>
<evidence type="ECO:0000259" key="6">
    <source>
        <dbReference type="Pfam" id="PF17919"/>
    </source>
</evidence>
<dbReference type="EMBL" id="BQNB010010094">
    <property type="protein sequence ID" value="GJS72650.1"/>
    <property type="molecule type" value="Genomic_DNA"/>
</dbReference>
<dbReference type="InterPro" id="IPR041577">
    <property type="entry name" value="RT_RNaseH_2"/>
</dbReference>
<dbReference type="SUPFAM" id="SSF57756">
    <property type="entry name" value="Retrovirus zinc finger-like domains"/>
    <property type="match status" value="1"/>
</dbReference>
<dbReference type="GO" id="GO:0003964">
    <property type="term" value="F:RNA-directed DNA polymerase activity"/>
    <property type="evidence" value="ECO:0007669"/>
    <property type="project" value="UniProtKB-KW"/>
</dbReference>
<keyword evidence="7" id="KW-0808">Transferase</keyword>
<dbReference type="InterPro" id="IPR053134">
    <property type="entry name" value="RNA-dir_DNA_polymerase"/>
</dbReference>
<dbReference type="SUPFAM" id="SSF56672">
    <property type="entry name" value="DNA/RNA polymerases"/>
    <property type="match status" value="1"/>
</dbReference>
<protein>
    <submittedName>
        <fullName evidence="7">Reverse transcriptase domain-containing protein</fullName>
    </submittedName>
</protein>
<accession>A0ABQ4Y5L1</accession>
<reference evidence="7" key="1">
    <citation type="journal article" date="2022" name="Int. J. Mol. Sci.">
        <title>Draft Genome of Tanacetum Coccineum: Genomic Comparison of Closely Related Tanacetum-Family Plants.</title>
        <authorList>
            <person name="Yamashiro T."/>
            <person name="Shiraishi A."/>
            <person name="Nakayama K."/>
            <person name="Satake H."/>
        </authorList>
    </citation>
    <scope>NUCLEOTIDE SEQUENCE</scope>
</reference>
<dbReference type="Pfam" id="PF00078">
    <property type="entry name" value="RVT_1"/>
    <property type="match status" value="1"/>
</dbReference>
<dbReference type="Pfam" id="PF03732">
    <property type="entry name" value="Retrotrans_gag"/>
    <property type="match status" value="1"/>
</dbReference>
<name>A0ABQ4Y5L1_9ASTR</name>
<feature type="domain" description="Reverse transcriptase" evidence="4">
    <location>
        <begin position="504"/>
        <end position="566"/>
    </location>
</feature>
<dbReference type="InterPro" id="IPR043128">
    <property type="entry name" value="Rev_trsase/Diguanyl_cyclase"/>
</dbReference>
<keyword evidence="7" id="KW-0695">RNA-directed DNA polymerase</keyword>
<sequence>MTITRSGMTPEAIKELVNQRMEEALAAYEATRAVNALENENQSQNGSDGDKGNGGNENGRNENPYENGRGLIRWFKKMETTFHISNCPEKSQVKYATCTLLDNALTWWNSHKRTIRTEAAFAISWRELMKLMTKVYCPRNEIQKMETELWNLTMKNNDLTACIQRFQELTMMCTKMVPEEEDQVEKFIGGLPDNIQGNVIVAEPTRLQDTVRIANNLMDQKLTGYTNTGGQNVARAYMASNNEKNGYKGTLPFCNKSVVIVTTQGTPRPNHGIVTCFEYGVQGHYRKDCPKVKNQNCGNKARVPDARCKAYVLGGGDANPGPNTVTADGRTSETNIVLRGYTLRLLGHPFNIDQMPIDLGSFDVIISMDWLAKNHAVIICDEKIVRIPYGNKILIIQGDKSDEEKKSTLSIISCVKAQKYMEKGCQLFLAQGMMIENKDKSKEKRLEDVPTVLDFPEVFPEDLPGLPPIRQVEFQIDLVPGVAPVARAPYRLEPSEMEELPYLDKFVIVFIDDILIYSKTKEEHDAHLRIILELLKKEELHAKFSKCDFWLSKIDKPMTKLTPKSVKFNWGEKEETAFHTLKQKLCSALILALTEGSENLVVYCDASHKGLCAVLMQKDKVIAYASR</sequence>
<keyword evidence="1" id="KW-0645">Protease</keyword>
<dbReference type="Proteomes" id="UP001151760">
    <property type="component" value="Unassembled WGS sequence"/>
</dbReference>
<keyword evidence="2" id="KW-0378">Hydrolase</keyword>
<keyword evidence="8" id="KW-1185">Reference proteome</keyword>
<feature type="domain" description="Reverse transcriptase/retrotransposon-derived protein RNase H-like" evidence="6">
    <location>
        <begin position="570"/>
        <end position="627"/>
    </location>
</feature>
<evidence type="ECO:0000313" key="8">
    <source>
        <dbReference type="Proteomes" id="UP001151760"/>
    </source>
</evidence>
<feature type="domain" description="Retrotransposon gag" evidence="5">
    <location>
        <begin position="94"/>
        <end position="192"/>
    </location>
</feature>
<evidence type="ECO:0000256" key="1">
    <source>
        <dbReference type="ARBA" id="ARBA00022670"/>
    </source>
</evidence>
<keyword evidence="7" id="KW-0548">Nucleotidyltransferase</keyword>
<evidence type="ECO:0000313" key="7">
    <source>
        <dbReference type="EMBL" id="GJS72650.1"/>
    </source>
</evidence>
<dbReference type="InterPro" id="IPR036875">
    <property type="entry name" value="Znf_CCHC_sf"/>
</dbReference>
<dbReference type="Pfam" id="PF08284">
    <property type="entry name" value="RVP_2"/>
    <property type="match status" value="1"/>
</dbReference>
<evidence type="ECO:0000256" key="3">
    <source>
        <dbReference type="SAM" id="MobiDB-lite"/>
    </source>
</evidence>